<dbReference type="SUPFAM" id="SSF56529">
    <property type="entry name" value="FAH"/>
    <property type="match status" value="1"/>
</dbReference>
<dbReference type="InterPro" id="IPR036663">
    <property type="entry name" value="Fumarylacetoacetase_C_sf"/>
</dbReference>
<name>A0A345ZYD4_9HYPH</name>
<dbReference type="PANTHER" id="PTHR42796:SF4">
    <property type="entry name" value="FUMARYLACETOACETATE HYDROLASE DOMAIN-CONTAINING PROTEIN 2A"/>
    <property type="match status" value="1"/>
</dbReference>
<reference evidence="4 5" key="1">
    <citation type="submission" date="2018-07" db="EMBL/GenBank/DDBJ databases">
        <authorList>
            <person name="Quirk P.G."/>
            <person name="Krulwich T.A."/>
        </authorList>
    </citation>
    <scope>NUCLEOTIDE SEQUENCE [LARGE SCALE GENOMIC DNA]</scope>
    <source>
        <strain evidence="4 5">CC-BB4</strain>
    </source>
</reference>
<evidence type="ECO:0000259" key="3">
    <source>
        <dbReference type="Pfam" id="PF01557"/>
    </source>
</evidence>
<evidence type="ECO:0000256" key="2">
    <source>
        <dbReference type="ARBA" id="ARBA00022723"/>
    </source>
</evidence>
<accession>A0A345ZYD4</accession>
<dbReference type="PANTHER" id="PTHR42796">
    <property type="entry name" value="FUMARYLACETOACETATE HYDROLASE DOMAIN-CONTAINING PROTEIN 2A-RELATED"/>
    <property type="match status" value="1"/>
</dbReference>
<dbReference type="EMBL" id="CP031417">
    <property type="protein sequence ID" value="AXK81931.1"/>
    <property type="molecule type" value="Genomic_DNA"/>
</dbReference>
<dbReference type="OrthoDB" id="9780293at2"/>
<organism evidence="4 5">
    <name type="scientific">Pseudolabrys taiwanensis</name>
    <dbReference type="NCBI Taxonomy" id="331696"/>
    <lineage>
        <taxon>Bacteria</taxon>
        <taxon>Pseudomonadati</taxon>
        <taxon>Pseudomonadota</taxon>
        <taxon>Alphaproteobacteria</taxon>
        <taxon>Hyphomicrobiales</taxon>
        <taxon>Xanthobacteraceae</taxon>
        <taxon>Pseudolabrys</taxon>
    </lineage>
</organism>
<protein>
    <submittedName>
        <fullName evidence="4">FAA hydrolase family protein</fullName>
    </submittedName>
</protein>
<dbReference type="GO" id="GO:0016787">
    <property type="term" value="F:hydrolase activity"/>
    <property type="evidence" value="ECO:0007669"/>
    <property type="project" value="UniProtKB-KW"/>
</dbReference>
<dbReference type="Gene3D" id="3.90.850.10">
    <property type="entry name" value="Fumarylacetoacetase-like, C-terminal domain"/>
    <property type="match status" value="1"/>
</dbReference>
<dbReference type="Pfam" id="PF01557">
    <property type="entry name" value="FAA_hydrolase"/>
    <property type="match status" value="1"/>
</dbReference>
<dbReference type="InterPro" id="IPR011234">
    <property type="entry name" value="Fumarylacetoacetase-like_C"/>
</dbReference>
<dbReference type="GO" id="GO:0046872">
    <property type="term" value="F:metal ion binding"/>
    <property type="evidence" value="ECO:0007669"/>
    <property type="project" value="UniProtKB-KW"/>
</dbReference>
<keyword evidence="5" id="KW-1185">Reference proteome</keyword>
<evidence type="ECO:0000313" key="4">
    <source>
        <dbReference type="EMBL" id="AXK81931.1"/>
    </source>
</evidence>
<evidence type="ECO:0000313" key="5">
    <source>
        <dbReference type="Proteomes" id="UP000254889"/>
    </source>
</evidence>
<comment type="similarity">
    <text evidence="1">Belongs to the FAH family.</text>
</comment>
<dbReference type="GO" id="GO:0044281">
    <property type="term" value="P:small molecule metabolic process"/>
    <property type="evidence" value="ECO:0007669"/>
    <property type="project" value="UniProtKB-ARBA"/>
</dbReference>
<sequence length="283" mass="30526">MKLCRFNDNRLGLVEGNEIKDVTAALDVLPAARYPLPTTDLLITHLPEVQKAASAAAKGAKSFALSDVKLLSPVANPGKLVAAPVNYKKHLDEARTDPQIHHQNQVAEIQRVGLFLKANSSLAGASDVIPIRHPDRRTDHEIELVAIIGAKANRVKREDALKYVAGYCIGLDITVRGPEERSLRKSIDGYSVLGPYLVTADELSDPTNLDLKLTVNGEPRQIANTRDLIIGVAELIEFATSFYTLYPGDVLFTGTPEGVGPIKPGDTIDASITHLGSIQVKVG</sequence>
<dbReference type="Proteomes" id="UP000254889">
    <property type="component" value="Chromosome"/>
</dbReference>
<gene>
    <name evidence="4" type="ORF">DW352_16210</name>
</gene>
<feature type="domain" description="Fumarylacetoacetase-like C-terminal" evidence="3">
    <location>
        <begin position="80"/>
        <end position="282"/>
    </location>
</feature>
<proteinExistence type="inferred from homology"/>
<dbReference type="InterPro" id="IPR051121">
    <property type="entry name" value="FAH"/>
</dbReference>
<dbReference type="AlphaFoldDB" id="A0A345ZYD4"/>
<keyword evidence="4" id="KW-0378">Hydrolase</keyword>
<evidence type="ECO:0000256" key="1">
    <source>
        <dbReference type="ARBA" id="ARBA00010211"/>
    </source>
</evidence>
<keyword evidence="2" id="KW-0479">Metal-binding</keyword>
<dbReference type="KEGG" id="ptaw:DW352_16210"/>